<gene>
    <name evidence="1" type="ORF">BCCH1_10080</name>
</gene>
<evidence type="ECO:0000313" key="1">
    <source>
        <dbReference type="EMBL" id="BBA38588.1"/>
    </source>
</evidence>
<accession>A0A250L1N8</accession>
<reference evidence="1" key="2">
    <citation type="journal article" date="2017" name="Genome Announc.">
        <title>High-Quality Draft Genome Sequence of Burkholderia contaminans CH-1, a Gram-Negative Bacterium That Metabolizes 2-Azahypoxanthine, a Plant Growth-Regulating Compound.</title>
        <authorList>
            <person name="Choi J.-H."/>
            <person name="Sugiura H."/>
            <person name="Moriuchi R."/>
            <person name="Kawagishi H."/>
            <person name="Dohra H."/>
        </authorList>
    </citation>
    <scope>NUCLEOTIDE SEQUENCE</scope>
    <source>
        <strain evidence="1">CH-1</strain>
    </source>
</reference>
<name>A0A250L1N8_9BURK</name>
<protein>
    <submittedName>
        <fullName evidence="1">Uncharacterized protein</fullName>
    </submittedName>
</protein>
<dbReference type="EMBL" id="AP018357">
    <property type="protein sequence ID" value="BBA38588.1"/>
    <property type="molecule type" value="Genomic_DNA"/>
</dbReference>
<reference evidence="1" key="1">
    <citation type="journal article" date="2016" name="Biosci. Biotechnol. Biochem.">
        <title>Bioconversion of AHX to AOH by resting cells of Burkholderia contaminans CH-1.</title>
        <authorList>
            <person name="Choi J.H."/>
            <person name="Kikuchi A."/>
            <person name="Pumkaeo P."/>
            <person name="Hirai H."/>
            <person name="Tokuyama S."/>
            <person name="Kawagishi H."/>
        </authorList>
    </citation>
    <scope>NUCLEOTIDE SEQUENCE</scope>
    <source>
        <strain evidence="1">CH-1</strain>
    </source>
</reference>
<sequence>MSAVGRSSTLMDGLLVASHDGSRSRVTLRRRGAPHETDGMSKLLIAATVTSQGAKRLFMSVVLETLCNTATRGITRAGCAAARSR</sequence>
<dbReference type="AlphaFoldDB" id="A0A250L1N8"/>
<organism evidence="1">
    <name type="scientific">Burkholderia contaminans</name>
    <dbReference type="NCBI Taxonomy" id="488447"/>
    <lineage>
        <taxon>Bacteria</taxon>
        <taxon>Pseudomonadati</taxon>
        <taxon>Pseudomonadota</taxon>
        <taxon>Betaproteobacteria</taxon>
        <taxon>Burkholderiales</taxon>
        <taxon>Burkholderiaceae</taxon>
        <taxon>Burkholderia</taxon>
        <taxon>Burkholderia cepacia complex</taxon>
    </lineage>
</organism>
<proteinExistence type="predicted"/>